<feature type="region of interest" description="Disordered" evidence="2">
    <location>
        <begin position="70"/>
        <end position="90"/>
    </location>
</feature>
<dbReference type="AlphaFoldDB" id="A0A9P8PVL9"/>
<dbReference type="InterPro" id="IPR051488">
    <property type="entry name" value="WD_repeat_striatin"/>
</dbReference>
<dbReference type="EMBL" id="JAEUBF010000389">
    <property type="protein sequence ID" value="KAH3679148.1"/>
    <property type="molecule type" value="Genomic_DNA"/>
</dbReference>
<dbReference type="Pfam" id="PF08232">
    <property type="entry name" value="Striatin"/>
    <property type="match status" value="1"/>
</dbReference>
<dbReference type="PANTHER" id="PTHR15653:SF0">
    <property type="entry name" value="CONNECTOR OF KINASE TO AP-1, ISOFORM E"/>
    <property type="match status" value="1"/>
</dbReference>
<name>A0A9P8PVL9_9ASCO</name>
<dbReference type="SUPFAM" id="SSF50978">
    <property type="entry name" value="WD40 repeat-like"/>
    <property type="match status" value="1"/>
</dbReference>
<dbReference type="InterPro" id="IPR013258">
    <property type="entry name" value="Striatin_N"/>
</dbReference>
<keyword evidence="1" id="KW-0175">Coiled coil</keyword>
<reference evidence="4" key="2">
    <citation type="submission" date="2021-01" db="EMBL/GenBank/DDBJ databases">
        <authorList>
            <person name="Schikora-Tamarit M.A."/>
        </authorList>
    </citation>
    <scope>NUCLEOTIDE SEQUENCE</scope>
    <source>
        <strain evidence="4">CBS6341</strain>
    </source>
</reference>
<dbReference type="PANTHER" id="PTHR15653">
    <property type="entry name" value="STRIATIN"/>
    <property type="match status" value="1"/>
</dbReference>
<reference evidence="4" key="1">
    <citation type="journal article" date="2021" name="Open Biol.">
        <title>Shared evolutionary footprints suggest mitochondrial oxidative damage underlies multiple complex I losses in fungi.</title>
        <authorList>
            <person name="Schikora-Tamarit M.A."/>
            <person name="Marcet-Houben M."/>
            <person name="Nosek J."/>
            <person name="Gabaldon T."/>
        </authorList>
    </citation>
    <scope>NUCLEOTIDE SEQUENCE</scope>
    <source>
        <strain evidence="4">CBS6341</strain>
    </source>
</reference>
<protein>
    <recommendedName>
        <fullName evidence="3">Striatin N-terminal domain-containing protein</fullName>
    </recommendedName>
</protein>
<organism evidence="4 5">
    <name type="scientific">Wickerhamomyces mucosus</name>
    <dbReference type="NCBI Taxonomy" id="1378264"/>
    <lineage>
        <taxon>Eukaryota</taxon>
        <taxon>Fungi</taxon>
        <taxon>Dikarya</taxon>
        <taxon>Ascomycota</taxon>
        <taxon>Saccharomycotina</taxon>
        <taxon>Saccharomycetes</taxon>
        <taxon>Phaffomycetales</taxon>
        <taxon>Wickerhamomycetaceae</taxon>
        <taxon>Wickerhamomyces</taxon>
    </lineage>
</organism>
<gene>
    <name evidence="4" type="ORF">WICMUC_001159</name>
</gene>
<sequence length="539" mass="61738">MERPQGQPPQPFQQQLPTYDLPGVIRYLQQEWTTNERERINWENERAELKSLIGKLTSEVRSLKEINKKLKDQLNNKPNQENSTNNSKVKDSKDYDLKLLEIDLNPLSDAKRFLKDKMSEIDYILRSSSKSANDVIQFTKQKTLSIPTLESFSDKELTEKLQRHSINEDQTSINVDTIQPLTSTAQETHDLDDQSDVETIFGTDSLGASVSRNDSQSLSSKAYDPSSLIFTINNHLTEITHLSINGNNLLSFSKDGLIKHWNLLRFEHEHDKTEPEKIYFGFSKVKFLKWIDNKWFLAVTKENVINSYKIDDHQIQRSTKCFTNITSIDVNSKGLVVIDDKSLRYFKIECKNEVISYTEKVTQTLSNYKNYDFVKFASSSDESFVAYKKSDGSLEEISIEGNSVSLPLSYPGFTKLNLFNSEYGFISSDKVVVYNRENRAEIFSRAQKSISDLEITSKGFIISYSNGDIEIISRTTGKVVKKINHYNPSLGELNFDDLSPAEKEVFNGSKNIAVLYRSDKIVTAGEDTTIRGFKFDYDQ</sequence>
<feature type="domain" description="Striatin N-terminal" evidence="3">
    <location>
        <begin position="21"/>
        <end position="73"/>
    </location>
</feature>
<comment type="caution">
    <text evidence="4">The sequence shown here is derived from an EMBL/GenBank/DDBJ whole genome shotgun (WGS) entry which is preliminary data.</text>
</comment>
<evidence type="ECO:0000256" key="1">
    <source>
        <dbReference type="ARBA" id="ARBA00023054"/>
    </source>
</evidence>
<evidence type="ECO:0000313" key="5">
    <source>
        <dbReference type="Proteomes" id="UP000769528"/>
    </source>
</evidence>
<proteinExistence type="predicted"/>
<evidence type="ECO:0000256" key="2">
    <source>
        <dbReference type="SAM" id="MobiDB-lite"/>
    </source>
</evidence>
<dbReference type="OrthoDB" id="727118at2759"/>
<dbReference type="Proteomes" id="UP000769528">
    <property type="component" value="Unassembled WGS sequence"/>
</dbReference>
<evidence type="ECO:0000313" key="4">
    <source>
        <dbReference type="EMBL" id="KAH3679148.1"/>
    </source>
</evidence>
<evidence type="ECO:0000259" key="3">
    <source>
        <dbReference type="Pfam" id="PF08232"/>
    </source>
</evidence>
<accession>A0A9P8PVL9</accession>
<keyword evidence="5" id="KW-1185">Reference proteome</keyword>
<dbReference type="InterPro" id="IPR036322">
    <property type="entry name" value="WD40_repeat_dom_sf"/>
</dbReference>
<dbReference type="InterPro" id="IPR015943">
    <property type="entry name" value="WD40/YVTN_repeat-like_dom_sf"/>
</dbReference>
<dbReference type="Gene3D" id="2.130.10.10">
    <property type="entry name" value="YVTN repeat-like/Quinoprotein amine dehydrogenase"/>
    <property type="match status" value="1"/>
</dbReference>
<feature type="compositionally biased region" description="Polar residues" evidence="2">
    <location>
        <begin position="75"/>
        <end position="87"/>
    </location>
</feature>